<keyword evidence="2" id="KW-1185">Reference proteome</keyword>
<accession>A0ABT8KYJ5</accession>
<protein>
    <recommendedName>
        <fullName evidence="3">Outer membrane protein beta-barrel domain-containing protein</fullName>
    </recommendedName>
</protein>
<dbReference type="EMBL" id="JAUJEB010000001">
    <property type="protein sequence ID" value="MDN5210503.1"/>
    <property type="molecule type" value="Genomic_DNA"/>
</dbReference>
<name>A0ABT8KYJ5_9BACT</name>
<reference evidence="1" key="1">
    <citation type="submission" date="2023-06" db="EMBL/GenBank/DDBJ databases">
        <title>Genomic of Agaribacillus aureum.</title>
        <authorList>
            <person name="Wang G."/>
        </authorList>
    </citation>
    <scope>NUCLEOTIDE SEQUENCE</scope>
    <source>
        <strain evidence="1">BMA12</strain>
    </source>
</reference>
<sequence length="242" mass="27606">MRPYFKIIVALVGVFTAVEADLFAQEPPHDFQRHSNIYISFGAGSSMLNQFPSDIYFAGSTNLQLGAMYESAFHKRFSLIAGVEFEQVSYNFDGDIDFTSGSTLNIVRAGSDKKYTRIRQRNVAIPLQGRFYFSSNNTADTKNMFVQSGIRLVQTLDFINSDSFGTTYYYRSNGEENQISLDDFANQTVIQAELMIGFKGQFFKNFDILNASTLGFMYQFTPLLKDGSTEIYPIHFTWRFLF</sequence>
<gene>
    <name evidence="1" type="ORF">QQ020_00550</name>
</gene>
<dbReference type="Proteomes" id="UP001172083">
    <property type="component" value="Unassembled WGS sequence"/>
</dbReference>
<comment type="caution">
    <text evidence="1">The sequence shown here is derived from an EMBL/GenBank/DDBJ whole genome shotgun (WGS) entry which is preliminary data.</text>
</comment>
<evidence type="ECO:0000313" key="1">
    <source>
        <dbReference type="EMBL" id="MDN5210503.1"/>
    </source>
</evidence>
<evidence type="ECO:0000313" key="2">
    <source>
        <dbReference type="Proteomes" id="UP001172083"/>
    </source>
</evidence>
<evidence type="ECO:0008006" key="3">
    <source>
        <dbReference type="Google" id="ProtNLM"/>
    </source>
</evidence>
<proteinExistence type="predicted"/>
<organism evidence="1 2">
    <name type="scientific">Agaribacillus aureus</name>
    <dbReference type="NCBI Taxonomy" id="3051825"/>
    <lineage>
        <taxon>Bacteria</taxon>
        <taxon>Pseudomonadati</taxon>
        <taxon>Bacteroidota</taxon>
        <taxon>Cytophagia</taxon>
        <taxon>Cytophagales</taxon>
        <taxon>Splendidivirgaceae</taxon>
        <taxon>Agaribacillus</taxon>
    </lineage>
</organism>
<dbReference type="RefSeq" id="WP_346755847.1">
    <property type="nucleotide sequence ID" value="NZ_JAUJEB010000001.1"/>
</dbReference>